<dbReference type="Gene3D" id="1.10.260.30">
    <property type="entry name" value="Signal recognition particle, SRP54 subunit, M-domain"/>
    <property type="match status" value="1"/>
</dbReference>
<dbReference type="HAMAP" id="MF_00306">
    <property type="entry name" value="SRP54"/>
    <property type="match status" value="1"/>
</dbReference>
<comment type="subunit">
    <text evidence="9 10">Part of the signal recognition particle protein translocation system, which is composed of SRP and FtsY. Archaeal SRP consists of a 7S RNA molecule of 300 nucleotides and two protein subunits: SRP54 and SRP19.</text>
</comment>
<dbReference type="GO" id="GO:0003924">
    <property type="term" value="F:GTPase activity"/>
    <property type="evidence" value="ECO:0007669"/>
    <property type="project" value="UniProtKB-UniRule"/>
</dbReference>
<dbReference type="Gene3D" id="1.20.120.140">
    <property type="entry name" value="Signal recognition particle SRP54, nucleotide-binding domain"/>
    <property type="match status" value="1"/>
</dbReference>
<sequence length="436" mass="48308">MLREAIGRFPSAPGVDQRAVEELVRGIQRALIVGDVDVLLVKQLSDRIKKRALEEKLPPGISRKDHVVKIVYEEMTQLLGPQPPRFSTRGKKPYVIMLVGIQGSGKTTTAAKLAHYLAREGYKVGVVCADTYRPGAYEQLTQLLEPRGIPAYGEPGSKDAVKIARNGVDFLKRQNLDVVIVDTAGRHKEQEGLMDEMRRMEQALKPDEVMLVIDGTIGQTAKQHAEAFNKATKLGSIIVTKLDTSAKGGGALSAVAATGAQIKFIGVGEGIGDFEQFKPSGFIASLLGVPDIEAVVERVKLAEVEMSEEKVKAMLSGRFTLEDMVNQIKELRKMGPLQKILSKLSIPGIPELPAEELEKAEERIKKWTAIIQSMTQDEKTDPGILNDSRIRRIARGAGVSERDVKELIKNYQMTKRMMKNMKRAKWKMPKQLMRSM</sequence>
<dbReference type="GO" id="GO:0048500">
    <property type="term" value="C:signal recognition particle"/>
    <property type="evidence" value="ECO:0007669"/>
    <property type="project" value="UniProtKB-UniRule"/>
</dbReference>
<dbReference type="SUPFAM" id="SSF52540">
    <property type="entry name" value="P-loop containing nucleoside triphosphate hydrolases"/>
    <property type="match status" value="1"/>
</dbReference>
<keyword evidence="3 10" id="KW-0547">Nucleotide-binding</keyword>
<dbReference type="EC" id="3.6.5.4" evidence="10"/>
<dbReference type="PANTHER" id="PTHR11564:SF5">
    <property type="entry name" value="SIGNAL RECOGNITION PARTICLE SUBUNIT SRP54"/>
    <property type="match status" value="1"/>
</dbReference>
<evidence type="ECO:0000256" key="3">
    <source>
        <dbReference type="ARBA" id="ARBA00022741"/>
    </source>
</evidence>
<accession>A0A833EC61</accession>
<proteinExistence type="inferred from homology"/>
<organism evidence="14 15">
    <name type="scientific">Caldiarchaeum subterraneum</name>
    <dbReference type="NCBI Taxonomy" id="311458"/>
    <lineage>
        <taxon>Archaea</taxon>
        <taxon>Nitrososphaerota</taxon>
        <taxon>Candidatus Caldarchaeales</taxon>
        <taxon>Candidatus Caldarchaeaceae</taxon>
        <taxon>Candidatus Caldarchaeum</taxon>
    </lineage>
</organism>
<evidence type="ECO:0000256" key="6">
    <source>
        <dbReference type="ARBA" id="ARBA00023134"/>
    </source>
</evidence>
<dbReference type="Gene3D" id="3.40.50.300">
    <property type="entry name" value="P-loop containing nucleotide triphosphate hydrolases"/>
    <property type="match status" value="1"/>
</dbReference>
<comment type="subcellular location">
    <subcellularLocation>
        <location evidence="10">Cytoplasm</location>
    </subcellularLocation>
    <text evidence="10">The SRP-RNC complex is targeted to the cytoplasmic membrane.</text>
</comment>
<dbReference type="InterPro" id="IPR022941">
    <property type="entry name" value="SRP54"/>
</dbReference>
<dbReference type="GO" id="GO:0006614">
    <property type="term" value="P:SRP-dependent cotranslational protein targeting to membrane"/>
    <property type="evidence" value="ECO:0007669"/>
    <property type="project" value="InterPro"/>
</dbReference>
<dbReference type="InterPro" id="IPR027417">
    <property type="entry name" value="P-loop_NTPase"/>
</dbReference>
<dbReference type="Pfam" id="PF00448">
    <property type="entry name" value="SRP54"/>
    <property type="match status" value="1"/>
</dbReference>
<keyword evidence="6 10" id="KW-0342">GTP-binding</keyword>
<dbReference type="SUPFAM" id="SSF47364">
    <property type="entry name" value="Domain of the SRP/SRP receptor G-proteins"/>
    <property type="match status" value="1"/>
</dbReference>
<dbReference type="GO" id="GO:0008312">
    <property type="term" value="F:7S RNA binding"/>
    <property type="evidence" value="ECO:0007669"/>
    <property type="project" value="UniProtKB-UniRule"/>
</dbReference>
<feature type="binding site" evidence="10">
    <location>
        <begin position="240"/>
        <end position="243"/>
    </location>
    <ligand>
        <name>GTP</name>
        <dbReference type="ChEBI" id="CHEBI:37565"/>
    </ligand>
</feature>
<name>A0A833EC61_CALS0</name>
<comment type="function">
    <text evidence="10">Involved in targeting and insertion of nascent membrane proteins into the cytoplasmic membrane. Binds to the hydrophobic signal sequence of the ribosome-nascent chain (RNC) as it emerges from the ribosomes. The SRP-RNC complex is then targeted to the cytoplasmic membrane where it interacts with the SRP receptor FtsY.</text>
</comment>
<evidence type="ECO:0000256" key="1">
    <source>
        <dbReference type="ARBA" id="ARBA00005450"/>
    </source>
</evidence>
<evidence type="ECO:0000256" key="4">
    <source>
        <dbReference type="ARBA" id="ARBA00022801"/>
    </source>
</evidence>
<keyword evidence="8 10" id="KW-0687">Ribonucleoprotein</keyword>
<feature type="domain" description="AAA+ ATPase" evidence="11">
    <location>
        <begin position="92"/>
        <end position="269"/>
    </location>
</feature>
<dbReference type="SUPFAM" id="SSF47446">
    <property type="entry name" value="Signal peptide-binding domain"/>
    <property type="match status" value="1"/>
</dbReference>
<comment type="catalytic activity">
    <reaction evidence="10">
        <text>GTP + H2O = GDP + phosphate + H(+)</text>
        <dbReference type="Rhea" id="RHEA:19669"/>
        <dbReference type="ChEBI" id="CHEBI:15377"/>
        <dbReference type="ChEBI" id="CHEBI:15378"/>
        <dbReference type="ChEBI" id="CHEBI:37565"/>
        <dbReference type="ChEBI" id="CHEBI:43474"/>
        <dbReference type="ChEBI" id="CHEBI:58189"/>
        <dbReference type="EC" id="3.6.5.4"/>
    </reaction>
</comment>
<keyword evidence="7 10" id="KW-0733">Signal recognition particle</keyword>
<evidence type="ECO:0000259" key="12">
    <source>
        <dbReference type="SMART" id="SM00962"/>
    </source>
</evidence>
<dbReference type="InterPro" id="IPR036891">
    <property type="entry name" value="Signal_recog_part_SRP54_M_sf"/>
</dbReference>
<evidence type="ECO:0000256" key="8">
    <source>
        <dbReference type="ARBA" id="ARBA00023274"/>
    </source>
</evidence>
<comment type="similarity">
    <text evidence="1 10">Belongs to the GTP-binding SRP family. SRP54 subfamily.</text>
</comment>
<dbReference type="SMART" id="SM00963">
    <property type="entry name" value="SRP54_N"/>
    <property type="match status" value="1"/>
</dbReference>
<comment type="domain">
    <text evidence="10">Composed of three domains: the N-terminal N domain, which is responsible for interactions with the ribosome, the central G domain, which binds GTP, and the C-terminal M domain, which binds the RNA and the signal sequence of the RNC.</text>
</comment>
<dbReference type="AlphaFoldDB" id="A0A833EC61"/>
<evidence type="ECO:0000256" key="10">
    <source>
        <dbReference type="HAMAP-Rule" id="MF_00306"/>
    </source>
</evidence>
<dbReference type="GO" id="GO:0005525">
    <property type="term" value="F:GTP binding"/>
    <property type="evidence" value="ECO:0007669"/>
    <property type="project" value="UniProtKB-UniRule"/>
</dbReference>
<dbReference type="Proteomes" id="UP000608579">
    <property type="component" value="Unassembled WGS sequence"/>
</dbReference>
<gene>
    <name evidence="10" type="primary">srp54</name>
    <name evidence="14" type="ORF">EYH45_02990</name>
</gene>
<feature type="domain" description="Signal recognition particle SRP54 helical bundle" evidence="13">
    <location>
        <begin position="1"/>
        <end position="79"/>
    </location>
</feature>
<dbReference type="InterPro" id="IPR036225">
    <property type="entry name" value="SRP/SRP_N"/>
</dbReference>
<feature type="binding site" evidence="10">
    <location>
        <begin position="100"/>
        <end position="107"/>
    </location>
    <ligand>
        <name>GTP</name>
        <dbReference type="ChEBI" id="CHEBI:37565"/>
    </ligand>
</feature>
<keyword evidence="2 10" id="KW-0963">Cytoplasm</keyword>
<dbReference type="FunFam" id="3.40.50.300:FF:000022">
    <property type="entry name" value="Signal recognition particle 54 kDa subunit"/>
    <property type="match status" value="1"/>
</dbReference>
<evidence type="ECO:0000259" key="13">
    <source>
        <dbReference type="SMART" id="SM00963"/>
    </source>
</evidence>
<feature type="binding site" evidence="10">
    <location>
        <begin position="182"/>
        <end position="186"/>
    </location>
    <ligand>
        <name>GTP</name>
        <dbReference type="ChEBI" id="CHEBI:37565"/>
    </ligand>
</feature>
<evidence type="ECO:0000259" key="11">
    <source>
        <dbReference type="SMART" id="SM00382"/>
    </source>
</evidence>
<feature type="domain" description="SRP54-type proteins GTP-binding" evidence="12">
    <location>
        <begin position="93"/>
        <end position="288"/>
    </location>
</feature>
<keyword evidence="4 10" id="KW-0378">Hydrolase</keyword>
<dbReference type="EMBL" id="DQVM01000056">
    <property type="protein sequence ID" value="HIQ29510.1"/>
    <property type="molecule type" value="Genomic_DNA"/>
</dbReference>
<dbReference type="InterPro" id="IPR004125">
    <property type="entry name" value="Signal_recog_particle_SRP54_M"/>
</dbReference>
<evidence type="ECO:0000256" key="7">
    <source>
        <dbReference type="ARBA" id="ARBA00023135"/>
    </source>
</evidence>
<dbReference type="InterPro" id="IPR042101">
    <property type="entry name" value="SRP54_N_sf"/>
</dbReference>
<dbReference type="InterPro" id="IPR013822">
    <property type="entry name" value="Signal_recog_particl_SRP54_hlx"/>
</dbReference>
<dbReference type="Pfam" id="PF02978">
    <property type="entry name" value="SRP_SPB"/>
    <property type="match status" value="1"/>
</dbReference>
<evidence type="ECO:0000256" key="2">
    <source>
        <dbReference type="ARBA" id="ARBA00022490"/>
    </source>
</evidence>
<reference evidence="14" key="1">
    <citation type="journal article" date="2020" name="ISME J.">
        <title>Gammaproteobacteria mediating utilization of methyl-, sulfur- and petroleum organic compounds in deep ocean hydrothermal plumes.</title>
        <authorList>
            <person name="Zhou Z."/>
            <person name="Liu Y."/>
            <person name="Pan J."/>
            <person name="Cron B.R."/>
            <person name="Toner B.M."/>
            <person name="Anantharaman K."/>
            <person name="Breier J.A."/>
            <person name="Dick G.J."/>
            <person name="Li M."/>
        </authorList>
    </citation>
    <scope>NUCLEOTIDE SEQUENCE</scope>
    <source>
        <strain evidence="14">SZUA-1515</strain>
    </source>
</reference>
<keyword evidence="5 10" id="KW-0694">RNA-binding</keyword>
<evidence type="ECO:0000313" key="14">
    <source>
        <dbReference type="EMBL" id="HIQ29510.1"/>
    </source>
</evidence>
<evidence type="ECO:0000313" key="15">
    <source>
        <dbReference type="Proteomes" id="UP000608579"/>
    </source>
</evidence>
<dbReference type="CDD" id="cd17875">
    <property type="entry name" value="SRP54_G"/>
    <property type="match status" value="1"/>
</dbReference>
<protein>
    <recommendedName>
        <fullName evidence="10">Signal recognition particle 54 kDa protein</fullName>
        <shortName evidence="10">SRP54</shortName>
        <ecNumber evidence="10">3.6.5.4</ecNumber>
    </recommendedName>
</protein>
<comment type="caution">
    <text evidence="14">The sequence shown here is derived from an EMBL/GenBank/DDBJ whole genome shotgun (WGS) entry which is preliminary data.</text>
</comment>
<dbReference type="SMART" id="SM00962">
    <property type="entry name" value="SRP54"/>
    <property type="match status" value="1"/>
</dbReference>
<dbReference type="PANTHER" id="PTHR11564">
    <property type="entry name" value="SIGNAL RECOGNITION PARTICLE 54K PROTEIN SRP54"/>
    <property type="match status" value="1"/>
</dbReference>
<dbReference type="InterPro" id="IPR003593">
    <property type="entry name" value="AAA+_ATPase"/>
</dbReference>
<evidence type="ECO:0000256" key="9">
    <source>
        <dbReference type="ARBA" id="ARBA00064051"/>
    </source>
</evidence>
<evidence type="ECO:0000256" key="5">
    <source>
        <dbReference type="ARBA" id="ARBA00022884"/>
    </source>
</evidence>
<dbReference type="InterPro" id="IPR000897">
    <property type="entry name" value="SRP54_GTPase_dom"/>
</dbReference>
<dbReference type="SMART" id="SM00382">
    <property type="entry name" value="AAA"/>
    <property type="match status" value="1"/>
</dbReference>
<dbReference type="Pfam" id="PF02881">
    <property type="entry name" value="SRP54_N"/>
    <property type="match status" value="1"/>
</dbReference>